<dbReference type="AlphaFoldDB" id="A0A556C5S2"/>
<keyword evidence="2" id="KW-1185">Reference proteome</keyword>
<dbReference type="EMBL" id="VLTK01000014">
    <property type="protein sequence ID" value="TSI12815.1"/>
    <property type="molecule type" value="Genomic_DNA"/>
</dbReference>
<name>A0A556C5S2_BREAU</name>
<organism evidence="1 2">
    <name type="scientific">Brevibacterium aurantiacum</name>
    <dbReference type="NCBI Taxonomy" id="273384"/>
    <lineage>
        <taxon>Bacteria</taxon>
        <taxon>Bacillati</taxon>
        <taxon>Actinomycetota</taxon>
        <taxon>Actinomycetes</taxon>
        <taxon>Micrococcales</taxon>
        <taxon>Brevibacteriaceae</taxon>
        <taxon>Brevibacterium</taxon>
    </lineage>
</organism>
<dbReference type="Proteomes" id="UP000316406">
    <property type="component" value="Unassembled WGS sequence"/>
</dbReference>
<evidence type="ECO:0000313" key="2">
    <source>
        <dbReference type="Proteomes" id="UP000316406"/>
    </source>
</evidence>
<dbReference type="OrthoDB" id="4236873at2"/>
<protein>
    <submittedName>
        <fullName evidence="1">Uncharacterized protein</fullName>
    </submittedName>
</protein>
<comment type="caution">
    <text evidence="1">The sequence shown here is derived from an EMBL/GenBank/DDBJ whole genome shotgun (WGS) entry which is preliminary data.</text>
</comment>
<reference evidence="1 2" key="1">
    <citation type="submission" date="2019-07" db="EMBL/GenBank/DDBJ databases">
        <title>Draft genome sequence of Brevibacterium aurantiacum XU54 isolated from Xinjiang China.</title>
        <authorList>
            <person name="Xu X."/>
        </authorList>
    </citation>
    <scope>NUCLEOTIDE SEQUENCE [LARGE SCALE GENOMIC DNA]</scope>
    <source>
        <strain evidence="1 2">XU54</strain>
    </source>
</reference>
<evidence type="ECO:0000313" key="1">
    <source>
        <dbReference type="EMBL" id="TSI12815.1"/>
    </source>
</evidence>
<accession>A0A556C5S2</accession>
<proteinExistence type="predicted"/>
<dbReference type="RefSeq" id="WP_143924076.1">
    <property type="nucleotide sequence ID" value="NZ_VLTK01000014.1"/>
</dbReference>
<gene>
    <name evidence="1" type="ORF">FO013_18690</name>
</gene>
<sequence>MLAACAILFTGVGLSADIQPVEAKPKSSTVMWSAKIKGKTAILRYGTKNWGYTHIKRGGTHGRKFNHELTRAAQKQWKRALNGPKYTKGTKRIYRSHYAVGKKKEKRTMRVIYSTNKKIGMITAYWGRGHISASKC</sequence>